<protein>
    <submittedName>
        <fullName evidence="4">ATP-binding protein</fullName>
    </submittedName>
</protein>
<feature type="domain" description="Histidine kinase/HSP90-like ATPase" evidence="3">
    <location>
        <begin position="42"/>
        <end position="143"/>
    </location>
</feature>
<gene>
    <name evidence="4" type="ORF">ACFO9E_26950</name>
</gene>
<proteinExistence type="predicted"/>
<dbReference type="InterPro" id="IPR036890">
    <property type="entry name" value="HATPase_C_sf"/>
</dbReference>
<dbReference type="SUPFAM" id="SSF55874">
    <property type="entry name" value="ATPase domain of HSP90 chaperone/DNA topoisomerase II/histidine kinase"/>
    <property type="match status" value="1"/>
</dbReference>
<keyword evidence="1" id="KW-0723">Serine/threonine-protein kinase</keyword>
<organism evidence="4 5">
    <name type="scientific">Streptomyces maoxianensis</name>
    <dbReference type="NCBI Taxonomy" id="1459942"/>
    <lineage>
        <taxon>Bacteria</taxon>
        <taxon>Bacillati</taxon>
        <taxon>Actinomycetota</taxon>
        <taxon>Actinomycetes</taxon>
        <taxon>Kitasatosporales</taxon>
        <taxon>Streptomycetaceae</taxon>
        <taxon>Streptomyces</taxon>
    </lineage>
</organism>
<feature type="region of interest" description="Disordered" evidence="2">
    <location>
        <begin position="13"/>
        <end position="39"/>
    </location>
</feature>
<name>A0ABV9GAS4_9ACTN</name>
<dbReference type="Proteomes" id="UP001595993">
    <property type="component" value="Unassembled WGS sequence"/>
</dbReference>
<feature type="compositionally biased region" description="Basic residues" evidence="2">
    <location>
        <begin position="23"/>
        <end position="33"/>
    </location>
</feature>
<evidence type="ECO:0000256" key="1">
    <source>
        <dbReference type="ARBA" id="ARBA00022527"/>
    </source>
</evidence>
<dbReference type="Gene3D" id="3.30.565.10">
    <property type="entry name" value="Histidine kinase-like ATPase, C-terminal domain"/>
    <property type="match status" value="1"/>
</dbReference>
<dbReference type="EMBL" id="JBHSFE010000022">
    <property type="protein sequence ID" value="MFC4611403.1"/>
    <property type="molecule type" value="Genomic_DNA"/>
</dbReference>
<dbReference type="PANTHER" id="PTHR35526">
    <property type="entry name" value="ANTI-SIGMA-F FACTOR RSBW-RELATED"/>
    <property type="match status" value="1"/>
</dbReference>
<reference evidence="5" key="1">
    <citation type="journal article" date="2019" name="Int. J. Syst. Evol. Microbiol.">
        <title>The Global Catalogue of Microorganisms (GCM) 10K type strain sequencing project: providing services to taxonomists for standard genome sequencing and annotation.</title>
        <authorList>
            <consortium name="The Broad Institute Genomics Platform"/>
            <consortium name="The Broad Institute Genome Sequencing Center for Infectious Disease"/>
            <person name="Wu L."/>
            <person name="Ma J."/>
        </authorList>
    </citation>
    <scope>NUCLEOTIDE SEQUENCE [LARGE SCALE GENOMIC DNA]</scope>
    <source>
        <strain evidence="5">CGMCC 4.7139</strain>
    </source>
</reference>
<dbReference type="GO" id="GO:0005524">
    <property type="term" value="F:ATP binding"/>
    <property type="evidence" value="ECO:0007669"/>
    <property type="project" value="UniProtKB-KW"/>
</dbReference>
<evidence type="ECO:0000313" key="4">
    <source>
        <dbReference type="EMBL" id="MFC4611403.1"/>
    </source>
</evidence>
<sequence length="164" mass="18203">MIMEESAVNPLYLASNVPSPGREHRRRNRRHRWSQQDDFELPHHPEAAAFARERTRDILDRWRVDGDAAHLVLLVVSELVANAVCHAKPQVTVRVSRGWAAGGPVVQIDVADGGPLPPQESAVPPEGDMEERGRGLMVVEAICLESGMRQASGRHMRWAIVSVP</sequence>
<keyword evidence="1" id="KW-0808">Transferase</keyword>
<dbReference type="Pfam" id="PF13581">
    <property type="entry name" value="HATPase_c_2"/>
    <property type="match status" value="1"/>
</dbReference>
<dbReference type="InterPro" id="IPR003594">
    <property type="entry name" value="HATPase_dom"/>
</dbReference>
<evidence type="ECO:0000256" key="2">
    <source>
        <dbReference type="SAM" id="MobiDB-lite"/>
    </source>
</evidence>
<dbReference type="CDD" id="cd16936">
    <property type="entry name" value="HATPase_RsbW-like"/>
    <property type="match status" value="1"/>
</dbReference>
<evidence type="ECO:0000259" key="3">
    <source>
        <dbReference type="Pfam" id="PF13581"/>
    </source>
</evidence>
<comment type="caution">
    <text evidence="4">The sequence shown here is derived from an EMBL/GenBank/DDBJ whole genome shotgun (WGS) entry which is preliminary data.</text>
</comment>
<dbReference type="RefSeq" id="WP_381200469.1">
    <property type="nucleotide sequence ID" value="NZ_JBHSFE010000022.1"/>
</dbReference>
<evidence type="ECO:0000313" key="5">
    <source>
        <dbReference type="Proteomes" id="UP001595993"/>
    </source>
</evidence>
<keyword evidence="1" id="KW-0418">Kinase</keyword>
<dbReference type="InterPro" id="IPR050267">
    <property type="entry name" value="Anti-sigma-factor_SerPK"/>
</dbReference>
<dbReference type="PANTHER" id="PTHR35526:SF3">
    <property type="entry name" value="ANTI-SIGMA-F FACTOR RSBW"/>
    <property type="match status" value="1"/>
</dbReference>
<keyword evidence="5" id="KW-1185">Reference proteome</keyword>
<keyword evidence="4" id="KW-0547">Nucleotide-binding</keyword>
<keyword evidence="4" id="KW-0067">ATP-binding</keyword>
<accession>A0ABV9GAS4</accession>